<keyword evidence="2" id="KW-1185">Reference proteome</keyword>
<dbReference type="RefSeq" id="WP_311183422.1">
    <property type="nucleotide sequence ID" value="NZ_CP115543.1"/>
</dbReference>
<name>A0ABY9YEN6_9GAMM</name>
<evidence type="ECO:0000313" key="2">
    <source>
        <dbReference type="Proteomes" id="UP001305421"/>
    </source>
</evidence>
<proteinExistence type="predicted"/>
<organism evidence="1 2">
    <name type="scientific">Stenotrophomonas aracearum</name>
    <dbReference type="NCBI Taxonomy" id="3003272"/>
    <lineage>
        <taxon>Bacteria</taxon>
        <taxon>Pseudomonadati</taxon>
        <taxon>Pseudomonadota</taxon>
        <taxon>Gammaproteobacteria</taxon>
        <taxon>Lysobacterales</taxon>
        <taxon>Lysobacteraceae</taxon>
        <taxon>Stenotrophomonas</taxon>
    </lineage>
</organism>
<protein>
    <submittedName>
        <fullName evidence="1">Uncharacterized protein</fullName>
    </submittedName>
</protein>
<gene>
    <name evidence="1" type="ORF">PDM28_00885</name>
</gene>
<sequence>MKQEVRDLWYGVEHDLDEYRRVSGNIRRALMFCESRAAELIKEIGLSSYEGAGLKFDELRSLLENLSAAKYKFDFPLGDRLEGLVYHMDRDDEYSRRFWHGKFSEGLEWPVDAE</sequence>
<reference evidence="1 2" key="1">
    <citation type="submission" date="2022-12" db="EMBL/GenBank/DDBJ databases">
        <title>Two new species, Stenotrophomonas aracearum and Stenotrophomonas oahuensis, isolated from Anthurium (Araceae family) in Hawaii.</title>
        <authorList>
            <person name="Chunag S.C."/>
            <person name="Dobhal S."/>
            <person name="Alvarez A."/>
            <person name="Arif M."/>
        </authorList>
    </citation>
    <scope>NUCLEOTIDE SEQUENCE [LARGE SCALE GENOMIC DNA]</scope>
    <source>
        <strain evidence="1 2">A5588</strain>
    </source>
</reference>
<evidence type="ECO:0000313" key="1">
    <source>
        <dbReference type="EMBL" id="WNH48920.1"/>
    </source>
</evidence>
<dbReference type="EMBL" id="CP115543">
    <property type="protein sequence ID" value="WNH48920.1"/>
    <property type="molecule type" value="Genomic_DNA"/>
</dbReference>
<dbReference type="CDD" id="cd21060">
    <property type="entry name" value="CdiI_NC101"/>
    <property type="match status" value="1"/>
</dbReference>
<dbReference type="InterPro" id="IPR049759">
    <property type="entry name" value="CdiI-like"/>
</dbReference>
<dbReference type="Proteomes" id="UP001305421">
    <property type="component" value="Chromosome"/>
</dbReference>
<accession>A0ABY9YEN6</accession>